<feature type="transmembrane region" description="Helical" evidence="1">
    <location>
        <begin position="93"/>
        <end position="119"/>
    </location>
</feature>
<gene>
    <name evidence="3" type="ORF">C1875_03460</name>
</gene>
<dbReference type="PANTHER" id="PTHR36834">
    <property type="entry name" value="MEMBRANE PROTEIN-RELATED"/>
    <property type="match status" value="1"/>
</dbReference>
<evidence type="ECO:0000259" key="2">
    <source>
        <dbReference type="Pfam" id="PF04892"/>
    </source>
</evidence>
<feature type="transmembrane region" description="Helical" evidence="1">
    <location>
        <begin position="35"/>
        <end position="55"/>
    </location>
</feature>
<comment type="caution">
    <text evidence="3">The sequence shown here is derived from an EMBL/GenBank/DDBJ whole genome shotgun (WGS) entry which is preliminary data.</text>
</comment>
<protein>
    <recommendedName>
        <fullName evidence="2">VanZ-like domain-containing protein</fullName>
    </recommendedName>
</protein>
<reference evidence="3 4" key="1">
    <citation type="journal article" date="2018" name="Elife">
        <title>Discovery and characterization of a prevalent human gut bacterial enzyme sufficient for the inactivation of a family of plant toxins.</title>
        <authorList>
            <person name="Koppel N."/>
            <person name="Bisanz J.E."/>
            <person name="Pandelia M.E."/>
            <person name="Turnbaugh P.J."/>
            <person name="Balskus E.P."/>
        </authorList>
    </citation>
    <scope>NUCLEOTIDE SEQUENCE [LARGE SCALE GENOMIC DNA]</scope>
    <source>
        <strain evidence="3 4">W1 BHI 6</strain>
    </source>
</reference>
<proteinExistence type="predicted"/>
<feature type="transmembrane region" description="Helical" evidence="1">
    <location>
        <begin position="131"/>
        <end position="153"/>
    </location>
</feature>
<organism evidence="3 4">
    <name type="scientific">Eggerthella lenta</name>
    <name type="common">Eubacterium lentum</name>
    <dbReference type="NCBI Taxonomy" id="84112"/>
    <lineage>
        <taxon>Bacteria</taxon>
        <taxon>Bacillati</taxon>
        <taxon>Actinomycetota</taxon>
        <taxon>Coriobacteriia</taxon>
        <taxon>Eggerthellales</taxon>
        <taxon>Eggerthellaceae</taxon>
        <taxon>Eggerthella</taxon>
    </lineage>
</organism>
<sequence length="195" mass="21043">MMFDRGFMALPTCVALVAVLVVCLAQRVGMRRTCLYLVLTVYVGAVAAVTLFPLPVGLQLGSPQDQVVVWGATINLVPFAGIARTVADAAQTGWWWTIAVTIVGGNVLMFVPLGFMLPLLSERFHRFRTTLFVLVACSAAIELAQLTVGLSVVGGLYRVVDVDDVILNVVGGSIGFGLWKAYERLRVARCGRRAD</sequence>
<dbReference type="AlphaFoldDB" id="A0A369MN84"/>
<accession>A0A369MN84</accession>
<dbReference type="Proteomes" id="UP000253970">
    <property type="component" value="Unassembled WGS sequence"/>
</dbReference>
<dbReference type="RefSeq" id="WP_114532970.1">
    <property type="nucleotide sequence ID" value="NZ_JADNER010000002.1"/>
</dbReference>
<keyword evidence="1" id="KW-0812">Transmembrane</keyword>
<dbReference type="Pfam" id="PF04892">
    <property type="entry name" value="VanZ"/>
    <property type="match status" value="1"/>
</dbReference>
<evidence type="ECO:0000313" key="4">
    <source>
        <dbReference type="Proteomes" id="UP000253970"/>
    </source>
</evidence>
<evidence type="ECO:0000313" key="3">
    <source>
        <dbReference type="EMBL" id="RDB72539.1"/>
    </source>
</evidence>
<dbReference type="PANTHER" id="PTHR36834:SF1">
    <property type="entry name" value="INTEGRAL MEMBRANE PROTEIN"/>
    <property type="match status" value="1"/>
</dbReference>
<keyword evidence="1" id="KW-1133">Transmembrane helix</keyword>
<keyword evidence="1" id="KW-0472">Membrane</keyword>
<evidence type="ECO:0000256" key="1">
    <source>
        <dbReference type="SAM" id="Phobius"/>
    </source>
</evidence>
<dbReference type="InterPro" id="IPR053150">
    <property type="entry name" value="Teicoplanin_resist-assoc"/>
</dbReference>
<feature type="domain" description="VanZ-like" evidence="2">
    <location>
        <begin position="40"/>
        <end position="180"/>
    </location>
</feature>
<dbReference type="EMBL" id="PPTU01000003">
    <property type="protein sequence ID" value="RDB72539.1"/>
    <property type="molecule type" value="Genomic_DNA"/>
</dbReference>
<feature type="transmembrane region" description="Helical" evidence="1">
    <location>
        <begin position="67"/>
        <end position="87"/>
    </location>
</feature>
<dbReference type="InterPro" id="IPR006976">
    <property type="entry name" value="VanZ-like"/>
</dbReference>
<name>A0A369MN84_EGGLN</name>